<dbReference type="HOGENOM" id="CLU_604074_0_0_1"/>
<name>A0A074ZG10_AURSE</name>
<sequence>MSWNQFEPLAHLQDRRSRWFANRHSRRRRAREHKRKELLDFQLATLDTELSTRVDHVIAKHQRNSNVQLPALDPFPMQMIKWEPPRLSPVHTPTARLCPVSDEEWSKLEIMFLSPIKKPTVFPSPPTSLMTTAELGLSTPLAPSMGTPTFEANSRAAVASLSLAPIITPWMPEFPVATRLQDPNLALDDPEDDDPFSPFVAAELPHFHDIDPFNLTTTSVRDIKSSKNELFGSKLQPTACTLYREKVDQNAEEHTLDFSQSLRSCEEGRMPGLVPAEPTATWNVTPEVQWLDEPVLDWPYDVLSDWNNEPFLGWDCEPVADYKCEIADCPEDLVMVEHEAETYDWTFLSNKDAVPSSCVSIASSGFSSVEVLPLPLRDSFMGESSAYEEPARKLADDDLEMHRVVKSAWESESDFCIPAFFWEGDKSLSEEVFESAVFAVYPLCKEDDKSWDW</sequence>
<organism evidence="1 2">
    <name type="scientific">Aureobasidium subglaciale (strain EXF-2481)</name>
    <name type="common">Aureobasidium pullulans var. subglaciale</name>
    <dbReference type="NCBI Taxonomy" id="1043005"/>
    <lineage>
        <taxon>Eukaryota</taxon>
        <taxon>Fungi</taxon>
        <taxon>Dikarya</taxon>
        <taxon>Ascomycota</taxon>
        <taxon>Pezizomycotina</taxon>
        <taxon>Dothideomycetes</taxon>
        <taxon>Dothideomycetidae</taxon>
        <taxon>Dothideales</taxon>
        <taxon>Saccotheciaceae</taxon>
        <taxon>Aureobasidium</taxon>
    </lineage>
</organism>
<dbReference type="RefSeq" id="XP_013345728.1">
    <property type="nucleotide sequence ID" value="XM_013490274.1"/>
</dbReference>
<dbReference type="InParanoid" id="A0A074ZG10"/>
<evidence type="ECO:0000313" key="1">
    <source>
        <dbReference type="EMBL" id="KEQ97551.1"/>
    </source>
</evidence>
<dbReference type="Proteomes" id="UP000030641">
    <property type="component" value="Unassembled WGS sequence"/>
</dbReference>
<dbReference type="GeneID" id="25364872"/>
<evidence type="ECO:0000313" key="2">
    <source>
        <dbReference type="Proteomes" id="UP000030641"/>
    </source>
</evidence>
<keyword evidence="2" id="KW-1185">Reference proteome</keyword>
<protein>
    <submittedName>
        <fullName evidence="1">Uncharacterized protein</fullName>
    </submittedName>
</protein>
<gene>
    <name evidence="1" type="ORF">AUEXF2481DRAFT_3352</name>
</gene>
<proteinExistence type="predicted"/>
<reference evidence="1 2" key="1">
    <citation type="journal article" date="2014" name="BMC Genomics">
        <title>Genome sequencing of four Aureobasidium pullulans varieties: biotechnological potential, stress tolerance, and description of new species.</title>
        <authorList>
            <person name="Gostin Ar C."/>
            <person name="Ohm R.A."/>
            <person name="Kogej T."/>
            <person name="Sonjak S."/>
            <person name="Turk M."/>
            <person name="Zajc J."/>
            <person name="Zalar P."/>
            <person name="Grube M."/>
            <person name="Sun H."/>
            <person name="Han J."/>
            <person name="Sharma A."/>
            <person name="Chiniquy J."/>
            <person name="Ngan C.Y."/>
            <person name="Lipzen A."/>
            <person name="Barry K."/>
            <person name="Grigoriev I.V."/>
            <person name="Gunde-Cimerman N."/>
        </authorList>
    </citation>
    <scope>NUCLEOTIDE SEQUENCE [LARGE SCALE GENOMIC DNA]</scope>
    <source>
        <strain evidence="1 2">EXF-2481</strain>
    </source>
</reference>
<dbReference type="AlphaFoldDB" id="A0A074ZG10"/>
<accession>A0A074ZG10</accession>
<dbReference type="OrthoDB" id="3923531at2759"/>
<dbReference type="EMBL" id="KL584754">
    <property type="protein sequence ID" value="KEQ97551.1"/>
    <property type="molecule type" value="Genomic_DNA"/>
</dbReference>